<comment type="caution">
    <text evidence="2">The sequence shown here is derived from an EMBL/GenBank/DDBJ whole genome shotgun (WGS) entry which is preliminary data.</text>
</comment>
<dbReference type="Proteomes" id="UP001224781">
    <property type="component" value="Unassembled WGS sequence"/>
</dbReference>
<accession>A0ABU0UF88</accession>
<evidence type="ECO:0000256" key="1">
    <source>
        <dbReference type="SAM" id="Phobius"/>
    </source>
</evidence>
<proteinExistence type="predicted"/>
<keyword evidence="1" id="KW-0472">Membrane</keyword>
<organism evidence="2 3">
    <name type="scientific">Agrobacterium larrymoorei</name>
    <dbReference type="NCBI Taxonomy" id="160699"/>
    <lineage>
        <taxon>Bacteria</taxon>
        <taxon>Pseudomonadati</taxon>
        <taxon>Pseudomonadota</taxon>
        <taxon>Alphaproteobacteria</taxon>
        <taxon>Hyphomicrobiales</taxon>
        <taxon>Rhizobiaceae</taxon>
        <taxon>Rhizobium/Agrobacterium group</taxon>
        <taxon>Agrobacterium</taxon>
    </lineage>
</organism>
<sequence length="84" mass="9200">MRVSRYRLTGLGKLGAILFIAPTPIAAYYLHQPELNAFQKRLQAAGSPEYNFTPNFDLLVLLGVLSLVGVVLLLIGREIITTDG</sequence>
<protein>
    <submittedName>
        <fullName evidence="2">Uncharacterized protein</fullName>
    </submittedName>
</protein>
<keyword evidence="1" id="KW-0812">Transmembrane</keyword>
<feature type="transmembrane region" description="Helical" evidence="1">
    <location>
        <begin position="58"/>
        <end position="76"/>
    </location>
</feature>
<evidence type="ECO:0000313" key="2">
    <source>
        <dbReference type="EMBL" id="MDQ1183584.1"/>
    </source>
</evidence>
<dbReference type="EMBL" id="JAUTBL010000001">
    <property type="protein sequence ID" value="MDQ1183584.1"/>
    <property type="molecule type" value="Genomic_DNA"/>
</dbReference>
<name>A0ABU0UF88_9HYPH</name>
<evidence type="ECO:0000313" key="3">
    <source>
        <dbReference type="Proteomes" id="UP001224781"/>
    </source>
</evidence>
<gene>
    <name evidence="2" type="ORF">QE408_000706</name>
</gene>
<feature type="transmembrane region" description="Helical" evidence="1">
    <location>
        <begin position="12"/>
        <end position="30"/>
    </location>
</feature>
<keyword evidence="1" id="KW-1133">Transmembrane helix</keyword>
<reference evidence="2 3" key="1">
    <citation type="submission" date="2023-07" db="EMBL/GenBank/DDBJ databases">
        <title>Functional and genomic diversity of the sorghum phyllosphere microbiome.</title>
        <authorList>
            <person name="Shade A."/>
        </authorList>
    </citation>
    <scope>NUCLEOTIDE SEQUENCE [LARGE SCALE GENOMIC DNA]</scope>
    <source>
        <strain evidence="2 3">SORGH_AS_1126</strain>
    </source>
</reference>
<keyword evidence="3" id="KW-1185">Reference proteome</keyword>